<dbReference type="AlphaFoldDB" id="A0A2D0QGM5"/>
<accession>A0A2D0QGM5</accession>
<feature type="compositionally biased region" description="Polar residues" evidence="1">
    <location>
        <begin position="75"/>
        <end position="85"/>
    </location>
</feature>
<organism evidence="2 3">
    <name type="scientific">Ictalurus punctatus</name>
    <name type="common">Channel catfish</name>
    <name type="synonym">Silurus punctatus</name>
    <dbReference type="NCBI Taxonomy" id="7998"/>
    <lineage>
        <taxon>Eukaryota</taxon>
        <taxon>Metazoa</taxon>
        <taxon>Chordata</taxon>
        <taxon>Craniata</taxon>
        <taxon>Vertebrata</taxon>
        <taxon>Euteleostomi</taxon>
        <taxon>Actinopterygii</taxon>
        <taxon>Neopterygii</taxon>
        <taxon>Teleostei</taxon>
        <taxon>Ostariophysi</taxon>
        <taxon>Siluriformes</taxon>
        <taxon>Ictaluridae</taxon>
        <taxon>Ictalurus</taxon>
    </lineage>
</organism>
<sequence>MKDSTAEERQAEIQKAKVSSRRWVCRNRTWDYRQLCSILPHSPCASLLVEEFQRRGFFITNMPQESDMAMDSGDAASSQQGSPSDQRYDDSVRTLTQYQAILEVARIDFLIIFRKLVSSTEVLSTEETGYRRYCTALLVSRHFQCPAAAQGLTVSASINGLNDFSPLICCGGYSEMWSLTNSAFSLFFGCRSGSTGRKLTTGW</sequence>
<dbReference type="Proteomes" id="UP000221080">
    <property type="component" value="Chromosome 24"/>
</dbReference>
<evidence type="ECO:0000313" key="3">
    <source>
        <dbReference type="RefSeq" id="XP_017317482.1"/>
    </source>
</evidence>
<evidence type="ECO:0000256" key="1">
    <source>
        <dbReference type="SAM" id="MobiDB-lite"/>
    </source>
</evidence>
<protein>
    <submittedName>
        <fullName evidence="3">Uncharacterized protein LOC108261122</fullName>
    </submittedName>
</protein>
<evidence type="ECO:0000313" key="2">
    <source>
        <dbReference type="Proteomes" id="UP000221080"/>
    </source>
</evidence>
<name>A0A2D0QGM5_ICTPU</name>
<feature type="region of interest" description="Disordered" evidence="1">
    <location>
        <begin position="68"/>
        <end position="88"/>
    </location>
</feature>
<reference evidence="2" key="1">
    <citation type="journal article" date="2016" name="Nat. Commun.">
        <title>The channel catfish genome sequence provides insights into the evolution of scale formation in teleosts.</title>
        <authorList>
            <person name="Liu Z."/>
            <person name="Liu S."/>
            <person name="Yao J."/>
            <person name="Bao L."/>
            <person name="Zhang J."/>
            <person name="Li Y."/>
            <person name="Jiang C."/>
            <person name="Sun L."/>
            <person name="Wang R."/>
            <person name="Zhang Y."/>
            <person name="Zhou T."/>
            <person name="Zeng Q."/>
            <person name="Fu Q."/>
            <person name="Gao S."/>
            <person name="Li N."/>
            <person name="Koren S."/>
            <person name="Jiang Y."/>
            <person name="Zimin A."/>
            <person name="Xu P."/>
            <person name="Phillippy A.M."/>
            <person name="Geng X."/>
            <person name="Song L."/>
            <person name="Sun F."/>
            <person name="Li C."/>
            <person name="Wang X."/>
            <person name="Chen A."/>
            <person name="Jin Y."/>
            <person name="Yuan Z."/>
            <person name="Yang Y."/>
            <person name="Tan S."/>
            <person name="Peatman E."/>
            <person name="Lu J."/>
            <person name="Qin Z."/>
            <person name="Dunham R."/>
            <person name="Li Z."/>
            <person name="Sonstegard T."/>
            <person name="Feng J."/>
            <person name="Danzmann R.G."/>
            <person name="Schroeder S."/>
            <person name="Scheffler B."/>
            <person name="Duke M.V."/>
            <person name="Ballard L."/>
            <person name="Kucuktas H."/>
            <person name="Kaltenboeck L."/>
            <person name="Liu H."/>
            <person name="Armbruster J."/>
            <person name="Xie Y."/>
            <person name="Kirby M.L."/>
            <person name="Tian Y."/>
            <person name="Flanagan M.E."/>
            <person name="Mu W."/>
            <person name="Waldbieser G.C."/>
        </authorList>
    </citation>
    <scope>NUCLEOTIDE SEQUENCE [LARGE SCALE GENOMIC DNA]</scope>
    <source>
        <strain evidence="2">SDA103</strain>
    </source>
</reference>
<dbReference type="KEGG" id="ipu:108261122"/>
<dbReference type="GeneID" id="108261122"/>
<gene>
    <name evidence="3" type="primary">LOC108261122</name>
</gene>
<dbReference type="RefSeq" id="XP_017317482.1">
    <property type="nucleotide sequence ID" value="XM_017461993.3"/>
</dbReference>
<dbReference type="OrthoDB" id="9907715at2759"/>
<keyword evidence="2" id="KW-1185">Reference proteome</keyword>
<proteinExistence type="predicted"/>
<reference evidence="3" key="2">
    <citation type="submission" date="2025-08" db="UniProtKB">
        <authorList>
            <consortium name="RefSeq"/>
        </authorList>
    </citation>
    <scope>IDENTIFICATION</scope>
    <source>
        <tissue evidence="3">Blood</tissue>
    </source>
</reference>